<sequence>MSSATISNETTLVKQAQALLEGETNLIANLANLSALIFNNVERLNWAGFYLLESPQMLVLGPFQGQVACTRIPVGRGVCGTAVSTGEVQRIEDVHQFEGHIACDAASNSEIVLPIRKQGQIIGVLDIDSPELNRFDDADQREFEALVEVLERAIS</sequence>
<dbReference type="PANTHER" id="PTHR21021:SF15">
    <property type="entry name" value="FREE METHIONINE-R-SULFOXIDE REDUCTASE"/>
    <property type="match status" value="1"/>
</dbReference>
<dbReference type="OrthoDB" id="9796252at2"/>
<evidence type="ECO:0000313" key="4">
    <source>
        <dbReference type="Proteomes" id="UP000305675"/>
    </source>
</evidence>
<dbReference type="Proteomes" id="UP000305675">
    <property type="component" value="Unassembled WGS sequence"/>
</dbReference>
<keyword evidence="4" id="KW-1185">Reference proteome</keyword>
<evidence type="ECO:0000259" key="2">
    <source>
        <dbReference type="SMART" id="SM00065"/>
    </source>
</evidence>
<dbReference type="RefSeq" id="WP_136862291.1">
    <property type="nucleotide sequence ID" value="NZ_SWCJ01000002.1"/>
</dbReference>
<dbReference type="SMART" id="SM00065">
    <property type="entry name" value="GAF"/>
    <property type="match status" value="1"/>
</dbReference>
<dbReference type="Pfam" id="PF13185">
    <property type="entry name" value="GAF_2"/>
    <property type="match status" value="1"/>
</dbReference>
<dbReference type="GO" id="GO:0005829">
    <property type="term" value="C:cytosol"/>
    <property type="evidence" value="ECO:0007669"/>
    <property type="project" value="TreeGrafter"/>
</dbReference>
<proteinExistence type="inferred from homology"/>
<dbReference type="EMBL" id="SWCJ01000002">
    <property type="protein sequence ID" value="TKB57646.1"/>
    <property type="molecule type" value="Genomic_DNA"/>
</dbReference>
<dbReference type="InterPro" id="IPR003018">
    <property type="entry name" value="GAF"/>
</dbReference>
<dbReference type="AlphaFoldDB" id="A0A4U1BSP9"/>
<feature type="domain" description="GAF" evidence="2">
    <location>
        <begin position="8"/>
        <end position="155"/>
    </location>
</feature>
<organism evidence="3 4">
    <name type="scientific">Ferrimonas aestuarii</name>
    <dbReference type="NCBI Taxonomy" id="2569539"/>
    <lineage>
        <taxon>Bacteria</taxon>
        <taxon>Pseudomonadati</taxon>
        <taxon>Pseudomonadota</taxon>
        <taxon>Gammaproteobacteria</taxon>
        <taxon>Alteromonadales</taxon>
        <taxon>Ferrimonadaceae</taxon>
        <taxon>Ferrimonas</taxon>
    </lineage>
</organism>
<dbReference type="Gene3D" id="3.30.450.40">
    <property type="match status" value="1"/>
</dbReference>
<dbReference type="InterPro" id="IPR029016">
    <property type="entry name" value="GAF-like_dom_sf"/>
</dbReference>
<evidence type="ECO:0000313" key="3">
    <source>
        <dbReference type="EMBL" id="TKB57646.1"/>
    </source>
</evidence>
<comment type="caution">
    <text evidence="3">The sequence shown here is derived from an EMBL/GenBank/DDBJ whole genome shotgun (WGS) entry which is preliminary data.</text>
</comment>
<accession>A0A4U1BSP9</accession>
<gene>
    <name evidence="3" type="ORF">FCL42_04235</name>
</gene>
<dbReference type="PANTHER" id="PTHR21021">
    <property type="entry name" value="GAF/PUTATIVE CYTOSKELETAL PROTEIN"/>
    <property type="match status" value="1"/>
</dbReference>
<dbReference type="PROSITE" id="PS01320">
    <property type="entry name" value="UPF0067"/>
    <property type="match status" value="1"/>
</dbReference>
<comment type="similarity">
    <text evidence="1">Belongs to the free Met sulfoxide reductase family.</text>
</comment>
<dbReference type="GO" id="GO:0033745">
    <property type="term" value="F:L-methionine-(R)-S-oxide reductase activity"/>
    <property type="evidence" value="ECO:0007669"/>
    <property type="project" value="TreeGrafter"/>
</dbReference>
<dbReference type="SUPFAM" id="SSF55781">
    <property type="entry name" value="GAF domain-like"/>
    <property type="match status" value="1"/>
</dbReference>
<dbReference type="InterPro" id="IPR000614">
    <property type="entry name" value="FRMsr_CS"/>
</dbReference>
<protein>
    <submittedName>
        <fullName evidence="3">GAF domain-containing protein</fullName>
    </submittedName>
</protein>
<dbReference type="InterPro" id="IPR051330">
    <property type="entry name" value="Phosphatase_reg/MetRdx"/>
</dbReference>
<dbReference type="FunFam" id="3.30.450.40:FF:000008">
    <property type="entry name" value="GAF domain-containing proteins"/>
    <property type="match status" value="1"/>
</dbReference>
<reference evidence="3 4" key="1">
    <citation type="submission" date="2019-04" db="EMBL/GenBank/DDBJ databases">
        <authorList>
            <person name="Hwang J.C."/>
        </authorList>
    </citation>
    <scope>NUCLEOTIDE SEQUENCE [LARGE SCALE GENOMIC DNA]</scope>
    <source>
        <strain evidence="3 4">IMCC35002</strain>
    </source>
</reference>
<name>A0A4U1BSP9_9GAMM</name>
<evidence type="ECO:0000256" key="1">
    <source>
        <dbReference type="ARBA" id="ARBA00038454"/>
    </source>
</evidence>